<gene>
    <name evidence="2" type="ORF">FDENT_7419</name>
</gene>
<dbReference type="NCBIfam" id="NF041278">
    <property type="entry name" value="CmcJ_NvfI_EfuI"/>
    <property type="match status" value="1"/>
</dbReference>
<protein>
    <submittedName>
        <fullName evidence="2">Methyltransferase like protein</fullName>
    </submittedName>
</protein>
<accession>A0A8H5U6R7</accession>
<evidence type="ECO:0000313" key="3">
    <source>
        <dbReference type="Proteomes" id="UP000562682"/>
    </source>
</evidence>
<dbReference type="AlphaFoldDB" id="A0A8H5U6R7"/>
<dbReference type="PANTHER" id="PTHR34598:SF3">
    <property type="entry name" value="OXIDOREDUCTASE AN1597"/>
    <property type="match status" value="1"/>
</dbReference>
<evidence type="ECO:0000256" key="1">
    <source>
        <dbReference type="ARBA" id="ARBA00023604"/>
    </source>
</evidence>
<keyword evidence="2" id="KW-0489">Methyltransferase</keyword>
<dbReference type="GO" id="GO:0016491">
    <property type="term" value="F:oxidoreductase activity"/>
    <property type="evidence" value="ECO:0007669"/>
    <property type="project" value="InterPro"/>
</dbReference>
<dbReference type="EMBL" id="JAAOAK010000202">
    <property type="protein sequence ID" value="KAF5683076.1"/>
    <property type="molecule type" value="Genomic_DNA"/>
</dbReference>
<evidence type="ECO:0000313" key="2">
    <source>
        <dbReference type="EMBL" id="KAF5683076.1"/>
    </source>
</evidence>
<proteinExistence type="inferred from homology"/>
<organism evidence="2 3">
    <name type="scientific">Fusarium denticulatum</name>
    <dbReference type="NCBI Taxonomy" id="48507"/>
    <lineage>
        <taxon>Eukaryota</taxon>
        <taxon>Fungi</taxon>
        <taxon>Dikarya</taxon>
        <taxon>Ascomycota</taxon>
        <taxon>Pezizomycotina</taxon>
        <taxon>Sordariomycetes</taxon>
        <taxon>Hypocreomycetidae</taxon>
        <taxon>Hypocreales</taxon>
        <taxon>Nectriaceae</taxon>
        <taxon>Fusarium</taxon>
        <taxon>Fusarium fujikuroi species complex</taxon>
    </lineage>
</organism>
<dbReference type="GO" id="GO:0008168">
    <property type="term" value="F:methyltransferase activity"/>
    <property type="evidence" value="ECO:0007669"/>
    <property type="project" value="UniProtKB-KW"/>
</dbReference>
<sequence length="286" mass="32869">MDASSDYRDVRSSIWFLEEKDLYATVKPYSLAFTPETGIPRENITRHEVEVPISDIRTAKDTLTFDKNGFTIIDLPEQDRDFDWADETLVKESHYPNVIKSVEAAFQGSRCVILRHQIRKRDPSFPKSTGRDYEFGQPLRAAHIDMVRSSAEQLIQECLGKEASEIFAGRYVFANVWHPLSGTNQDWPLAICDASTVDQQRDVEVADYVTTTTSREHCMVYARETHRWWYLSDHKATEGLVFRQYQSDKGLASGLPHAAFLNPLSEQEYPRESIEVMLVISFPKSH</sequence>
<keyword evidence="3" id="KW-1185">Reference proteome</keyword>
<dbReference type="InterPro" id="IPR044053">
    <property type="entry name" value="AsaB-like"/>
</dbReference>
<comment type="similarity">
    <text evidence="1">Belongs to the asaB hydroxylase/desaturase family.</text>
</comment>
<comment type="caution">
    <text evidence="2">The sequence shown here is derived from an EMBL/GenBank/DDBJ whole genome shotgun (WGS) entry which is preliminary data.</text>
</comment>
<name>A0A8H5U6R7_9HYPO</name>
<dbReference type="PANTHER" id="PTHR34598">
    <property type="entry name" value="BLL6449 PROTEIN"/>
    <property type="match status" value="1"/>
</dbReference>
<dbReference type="GO" id="GO:0032259">
    <property type="term" value="P:methylation"/>
    <property type="evidence" value="ECO:0007669"/>
    <property type="project" value="UniProtKB-KW"/>
</dbReference>
<dbReference type="Proteomes" id="UP000562682">
    <property type="component" value="Unassembled WGS sequence"/>
</dbReference>
<keyword evidence="2" id="KW-0808">Transferase</keyword>
<reference evidence="2 3" key="1">
    <citation type="submission" date="2020-05" db="EMBL/GenBank/DDBJ databases">
        <title>Identification and distribution of gene clusters putatively required for synthesis of sphingolipid metabolism inhibitors in phylogenetically diverse species of the filamentous fungus Fusarium.</title>
        <authorList>
            <person name="Kim H.-S."/>
            <person name="Busman M."/>
            <person name="Brown D.W."/>
            <person name="Divon H."/>
            <person name="Uhlig S."/>
            <person name="Proctor R.H."/>
        </authorList>
    </citation>
    <scope>NUCLEOTIDE SEQUENCE [LARGE SCALE GENOMIC DNA]</scope>
    <source>
        <strain evidence="2 3">NRRL 25311</strain>
    </source>
</reference>